<keyword evidence="1" id="KW-0812">Transmembrane</keyword>
<accession>A0A2N9AWJ8</accession>
<dbReference type="EMBL" id="LT962688">
    <property type="protein sequence ID" value="SOR31709.1"/>
    <property type="molecule type" value="Genomic_DNA"/>
</dbReference>
<gene>
    <name evidence="2" type="ORF">TK0001_5124</name>
</gene>
<keyword evidence="1" id="KW-0472">Membrane</keyword>
<evidence type="ECO:0000313" key="3">
    <source>
        <dbReference type="Proteomes" id="UP000233769"/>
    </source>
</evidence>
<dbReference type="Proteomes" id="UP000233769">
    <property type="component" value="Chromosome tk0001"/>
</dbReference>
<name>A0A2N9AWJ8_METEX</name>
<reference evidence="3" key="1">
    <citation type="submission" date="2017-10" db="EMBL/GenBank/DDBJ databases">
        <authorList>
            <person name="Regsiter A."/>
            <person name="William W."/>
        </authorList>
    </citation>
    <scope>NUCLEOTIDE SEQUENCE [LARGE SCALE GENOMIC DNA]</scope>
</reference>
<protein>
    <submittedName>
        <fullName evidence="2">Uncharacterized protein</fullName>
    </submittedName>
</protein>
<proteinExistence type="predicted"/>
<sequence>MEAMTKRVLFTSLVEFTAFGLLFGAVALWAVALAPIH</sequence>
<keyword evidence="1" id="KW-1133">Transmembrane helix</keyword>
<organism evidence="2 3">
    <name type="scientific">Methylorubrum extorquens</name>
    <name type="common">Methylobacterium dichloromethanicum</name>
    <name type="synonym">Methylobacterium extorquens</name>
    <dbReference type="NCBI Taxonomy" id="408"/>
    <lineage>
        <taxon>Bacteria</taxon>
        <taxon>Pseudomonadati</taxon>
        <taxon>Pseudomonadota</taxon>
        <taxon>Alphaproteobacteria</taxon>
        <taxon>Hyphomicrobiales</taxon>
        <taxon>Methylobacteriaceae</taxon>
        <taxon>Methylorubrum</taxon>
    </lineage>
</organism>
<evidence type="ECO:0000313" key="2">
    <source>
        <dbReference type="EMBL" id="SOR31709.1"/>
    </source>
</evidence>
<feature type="transmembrane region" description="Helical" evidence="1">
    <location>
        <begin position="12"/>
        <end position="36"/>
    </location>
</feature>
<dbReference type="AlphaFoldDB" id="A0A2N9AWJ8"/>
<evidence type="ECO:0000256" key="1">
    <source>
        <dbReference type="SAM" id="Phobius"/>
    </source>
</evidence>